<dbReference type="AlphaFoldDB" id="A0A848H3C1"/>
<keyword evidence="3" id="KW-1185">Reference proteome</keyword>
<evidence type="ECO:0000313" key="2">
    <source>
        <dbReference type="EMBL" id="NML44009.1"/>
    </source>
</evidence>
<name>A0A848H3C1_9BURK</name>
<dbReference type="Proteomes" id="UP000541185">
    <property type="component" value="Unassembled WGS sequence"/>
</dbReference>
<dbReference type="PANTHER" id="PTHR23020:SF41">
    <property type="entry name" value="AMINOGLYCOSIDE PHOSPHOTRANSFERASE DOMAIN-CONTAINING PROTEIN"/>
    <property type="match status" value="1"/>
</dbReference>
<dbReference type="EMBL" id="JABBFX010000001">
    <property type="protein sequence ID" value="NML44009.1"/>
    <property type="molecule type" value="Genomic_DNA"/>
</dbReference>
<evidence type="ECO:0000313" key="3">
    <source>
        <dbReference type="Proteomes" id="UP000541185"/>
    </source>
</evidence>
<proteinExistence type="predicted"/>
<dbReference type="GO" id="GO:0016740">
    <property type="term" value="F:transferase activity"/>
    <property type="evidence" value="ECO:0007669"/>
    <property type="project" value="UniProtKB-KW"/>
</dbReference>
<comment type="caution">
    <text evidence="2">The sequence shown here is derived from an EMBL/GenBank/DDBJ whole genome shotgun (WGS) entry which is preliminary data.</text>
</comment>
<dbReference type="Gene3D" id="3.90.1200.10">
    <property type="match status" value="1"/>
</dbReference>
<gene>
    <name evidence="2" type="ORF">HHL11_09630</name>
</gene>
<dbReference type="PANTHER" id="PTHR23020">
    <property type="entry name" value="UNCHARACTERIZED NUCLEAR HORMONE RECEPTOR-RELATED"/>
    <property type="match status" value="1"/>
</dbReference>
<dbReference type="SUPFAM" id="SSF56112">
    <property type="entry name" value="Protein kinase-like (PK-like)"/>
    <property type="match status" value="1"/>
</dbReference>
<evidence type="ECO:0000259" key="1">
    <source>
        <dbReference type="SMART" id="SM00587"/>
    </source>
</evidence>
<reference evidence="2 3" key="1">
    <citation type="submission" date="2020-04" db="EMBL/GenBank/DDBJ databases">
        <title>Ramlibacter sp. G-1-2-2 isolated from soil.</title>
        <authorList>
            <person name="Dahal R.H."/>
        </authorList>
    </citation>
    <scope>NUCLEOTIDE SEQUENCE [LARGE SCALE GENOMIC DNA]</scope>
    <source>
        <strain evidence="2 3">G-1-2-2</strain>
    </source>
</reference>
<keyword evidence="2" id="KW-0808">Transferase</keyword>
<feature type="domain" description="CHK kinase-like" evidence="1">
    <location>
        <begin position="112"/>
        <end position="291"/>
    </location>
</feature>
<dbReference type="Pfam" id="PF01636">
    <property type="entry name" value="APH"/>
    <property type="match status" value="1"/>
</dbReference>
<dbReference type="InterPro" id="IPR011009">
    <property type="entry name" value="Kinase-like_dom_sf"/>
</dbReference>
<accession>A0A848H3C1</accession>
<dbReference type="InterPro" id="IPR015897">
    <property type="entry name" value="CHK_kinase-like"/>
</dbReference>
<sequence length="347" mass="39443">MEALPAGIDTAFLTQALRLPGGACVREVEVQDARNTILSRIIRLRLHYDGAGDDAPPTLILKTRIPGPPQTGWNGGLQEAEFYRKVAAATPEGLLPRCFDAQATADGSEWHLLLEDLAGTHRIVTPWPLPPGVEEATRIVEARARFHAAWWDHPQLGVSVGKWAARSDLDGILERFGPKLARFAERLGDVLTPERRDLYERLLAQAHRLNERYHARRHLTIIHGDGHFWNCFLANNGEGVKFFDWDCWGIDAGADDLAYMIAMHWYPDRRRRYESGLLDRYHDTLLAHGVTGYDRQALQDDYRLAVLWRAMTPVWQAGIDLPPVIWWNNYERIMMAVDDLGCRDLLA</sequence>
<protein>
    <submittedName>
        <fullName evidence="2">Aminoglycoside phosphotransferase family protein</fullName>
    </submittedName>
</protein>
<dbReference type="InterPro" id="IPR002575">
    <property type="entry name" value="Aminoglycoside_PTrfase"/>
</dbReference>
<organism evidence="2 3">
    <name type="scientific">Ramlibacter agri</name>
    <dbReference type="NCBI Taxonomy" id="2728837"/>
    <lineage>
        <taxon>Bacteria</taxon>
        <taxon>Pseudomonadati</taxon>
        <taxon>Pseudomonadota</taxon>
        <taxon>Betaproteobacteria</taxon>
        <taxon>Burkholderiales</taxon>
        <taxon>Comamonadaceae</taxon>
        <taxon>Ramlibacter</taxon>
    </lineage>
</organism>
<dbReference type="SMART" id="SM00587">
    <property type="entry name" value="CHK"/>
    <property type="match status" value="1"/>
</dbReference>
<dbReference type="InterPro" id="IPR052961">
    <property type="entry name" value="Oxido-Kinase-like_Enzymes"/>
</dbReference>